<keyword evidence="3" id="KW-1185">Reference proteome</keyword>
<gene>
    <name evidence="2" type="ORF">CHS0354_015611</name>
</gene>
<feature type="region of interest" description="Disordered" evidence="1">
    <location>
        <begin position="82"/>
        <end position="164"/>
    </location>
</feature>
<dbReference type="EMBL" id="JAEAOA010000968">
    <property type="protein sequence ID" value="KAK3607462.1"/>
    <property type="molecule type" value="Genomic_DNA"/>
</dbReference>
<reference evidence="2" key="2">
    <citation type="journal article" date="2021" name="Genome Biol. Evol.">
        <title>Developing a high-quality reference genome for a parasitic bivalve with doubly uniparental inheritance (Bivalvia: Unionida).</title>
        <authorList>
            <person name="Smith C.H."/>
        </authorList>
    </citation>
    <scope>NUCLEOTIDE SEQUENCE</scope>
    <source>
        <strain evidence="2">CHS0354</strain>
        <tissue evidence="2">Mantle</tissue>
    </source>
</reference>
<protein>
    <submittedName>
        <fullName evidence="2">Uncharacterized protein</fullName>
    </submittedName>
</protein>
<sequence length="330" mass="37289">MEGTAPKKGYTHPDTENNSYWYIPSDNTGLDLIRTGWAIQTIEQALELGSHDPILHISQITSFCKQHQDRLDALHARQMNIALPNKSQTTTNYTTSIQPQDLNPSNREETGNSSSNAMTPPTTPHTNRMHIASNLTNNHPPAIAGPSQYSTPHGIASDMEGDTSPTTTIIRVNASTIYPWITDFEETYIGPKGKYSISDKGKTKNYNGFNRQFNPTIHHTNTPPPSPISNQPEPQTIPCSKDTRRNANLKRSWKKHPNHLTLFLNSQDKKFHHLRQADIRKILQQADPSTFCLIRLKHNSYLIKCHNTKQVQKLKNINKILDVKVNILAH</sequence>
<dbReference type="Proteomes" id="UP001195483">
    <property type="component" value="Unassembled WGS sequence"/>
</dbReference>
<evidence type="ECO:0000313" key="2">
    <source>
        <dbReference type="EMBL" id="KAK3607462.1"/>
    </source>
</evidence>
<comment type="caution">
    <text evidence="2">The sequence shown here is derived from an EMBL/GenBank/DDBJ whole genome shotgun (WGS) entry which is preliminary data.</text>
</comment>
<organism evidence="2 3">
    <name type="scientific">Potamilus streckersoni</name>
    <dbReference type="NCBI Taxonomy" id="2493646"/>
    <lineage>
        <taxon>Eukaryota</taxon>
        <taxon>Metazoa</taxon>
        <taxon>Spiralia</taxon>
        <taxon>Lophotrochozoa</taxon>
        <taxon>Mollusca</taxon>
        <taxon>Bivalvia</taxon>
        <taxon>Autobranchia</taxon>
        <taxon>Heteroconchia</taxon>
        <taxon>Palaeoheterodonta</taxon>
        <taxon>Unionida</taxon>
        <taxon>Unionoidea</taxon>
        <taxon>Unionidae</taxon>
        <taxon>Ambleminae</taxon>
        <taxon>Lampsilini</taxon>
        <taxon>Potamilus</taxon>
    </lineage>
</organism>
<dbReference type="AlphaFoldDB" id="A0AAE0TBS5"/>
<accession>A0AAE0TBS5</accession>
<name>A0AAE0TBS5_9BIVA</name>
<reference evidence="2" key="1">
    <citation type="journal article" date="2021" name="Genome Biol. Evol.">
        <title>A High-Quality Reference Genome for a Parasitic Bivalve with Doubly Uniparental Inheritance (Bivalvia: Unionida).</title>
        <authorList>
            <person name="Smith C.H."/>
        </authorList>
    </citation>
    <scope>NUCLEOTIDE SEQUENCE</scope>
    <source>
        <strain evidence="2">CHS0354</strain>
    </source>
</reference>
<feature type="compositionally biased region" description="Polar residues" evidence="1">
    <location>
        <begin position="85"/>
        <end position="126"/>
    </location>
</feature>
<feature type="region of interest" description="Disordered" evidence="1">
    <location>
        <begin position="216"/>
        <end position="241"/>
    </location>
</feature>
<proteinExistence type="predicted"/>
<evidence type="ECO:0000256" key="1">
    <source>
        <dbReference type="SAM" id="MobiDB-lite"/>
    </source>
</evidence>
<reference evidence="2" key="3">
    <citation type="submission" date="2023-05" db="EMBL/GenBank/DDBJ databases">
        <authorList>
            <person name="Smith C.H."/>
        </authorList>
    </citation>
    <scope>NUCLEOTIDE SEQUENCE</scope>
    <source>
        <strain evidence="2">CHS0354</strain>
        <tissue evidence="2">Mantle</tissue>
    </source>
</reference>
<evidence type="ECO:0000313" key="3">
    <source>
        <dbReference type="Proteomes" id="UP001195483"/>
    </source>
</evidence>